<evidence type="ECO:0008006" key="4">
    <source>
        <dbReference type="Google" id="ProtNLM"/>
    </source>
</evidence>
<keyword evidence="3" id="KW-1185">Reference proteome</keyword>
<comment type="caution">
    <text evidence="2">The sequence shown here is derived from an EMBL/GenBank/DDBJ whole genome shotgun (WGS) entry which is preliminary data.</text>
</comment>
<sequence length="579" mass="64027">MRGGRKPPEWEVPPRRRKMKQVYREKRDVTSFYVCNLPSICSPDVLGKVFEQFGKLADVYVAGRKDRSRTDLVAILVNLASYVKEDEKQVQSKPTSFSHNLPSPFNIQKTFCSPLGGSFADAVKAGGSPEKPERTFKFNPEDSVASRHWAVSSVIGRVVDFDKLCNLTNLFSDEGRCRPIIKFVGGLFVLISFPALKPMNDFLGQSDVLKSWFSRIEPWKGQSIPFERIACVRIHGVPITLWDKDTFDSLASGYGRVLQHSKADLYDSNLSADHLIILVNSAFKISEQFSLAWNNKSFKCWIIEEEFVWVPDFLKNKSEGFFGSSECFGDDNGSKSDGKSKSSDEASDDLSGDLGDPLIPVEIPAVTVSPCSISEDLEEGEINDNDDLRDMEDDSSSSLHEEHLIKAGTSKKNRVFGACQFNPGYSFTRPKSKPFLTHPSLDFSMVGDIGCLFSPPKFSSIQENLLNDPLVLSHVIPGEQVEISTPPITYSDFADALPTTNDPIVDVLDNSSLVNNHLVPEVLVDPPIAITVTGNDISMVNPEIVSTVLMGAELGVSLDNFMGLVKETIEGEESFLVAQ</sequence>
<gene>
    <name evidence="2" type="ORF">QVD17_30123</name>
</gene>
<accession>A0AAD8NLY8</accession>
<dbReference type="SUPFAM" id="SSF54928">
    <property type="entry name" value="RNA-binding domain, RBD"/>
    <property type="match status" value="1"/>
</dbReference>
<dbReference type="GO" id="GO:0003676">
    <property type="term" value="F:nucleic acid binding"/>
    <property type="evidence" value="ECO:0007669"/>
    <property type="project" value="InterPro"/>
</dbReference>
<reference evidence="2" key="1">
    <citation type="journal article" date="2023" name="bioRxiv">
        <title>Improved chromosome-level genome assembly for marigold (Tagetes erecta).</title>
        <authorList>
            <person name="Jiang F."/>
            <person name="Yuan L."/>
            <person name="Wang S."/>
            <person name="Wang H."/>
            <person name="Xu D."/>
            <person name="Wang A."/>
            <person name="Fan W."/>
        </authorList>
    </citation>
    <scope>NUCLEOTIDE SEQUENCE</scope>
    <source>
        <strain evidence="2">WSJ</strain>
        <tissue evidence="2">Leaf</tissue>
    </source>
</reference>
<name>A0AAD8NLY8_TARER</name>
<dbReference type="InterPro" id="IPR035979">
    <property type="entry name" value="RBD_domain_sf"/>
</dbReference>
<feature type="region of interest" description="Disordered" evidence="1">
    <location>
        <begin position="331"/>
        <end position="358"/>
    </location>
</feature>
<dbReference type="AlphaFoldDB" id="A0AAD8NLY8"/>
<dbReference type="EMBL" id="JAUHHV010000008">
    <property type="protein sequence ID" value="KAK1414379.1"/>
    <property type="molecule type" value="Genomic_DNA"/>
</dbReference>
<feature type="compositionally biased region" description="Basic and acidic residues" evidence="1">
    <location>
        <begin position="332"/>
        <end position="344"/>
    </location>
</feature>
<evidence type="ECO:0000313" key="3">
    <source>
        <dbReference type="Proteomes" id="UP001229421"/>
    </source>
</evidence>
<organism evidence="2 3">
    <name type="scientific">Tagetes erecta</name>
    <name type="common">African marigold</name>
    <dbReference type="NCBI Taxonomy" id="13708"/>
    <lineage>
        <taxon>Eukaryota</taxon>
        <taxon>Viridiplantae</taxon>
        <taxon>Streptophyta</taxon>
        <taxon>Embryophyta</taxon>
        <taxon>Tracheophyta</taxon>
        <taxon>Spermatophyta</taxon>
        <taxon>Magnoliopsida</taxon>
        <taxon>eudicotyledons</taxon>
        <taxon>Gunneridae</taxon>
        <taxon>Pentapetalae</taxon>
        <taxon>asterids</taxon>
        <taxon>campanulids</taxon>
        <taxon>Asterales</taxon>
        <taxon>Asteraceae</taxon>
        <taxon>Asteroideae</taxon>
        <taxon>Heliantheae alliance</taxon>
        <taxon>Tageteae</taxon>
        <taxon>Tagetes</taxon>
    </lineage>
</organism>
<protein>
    <recommendedName>
        <fullName evidence="4">RRM domain-containing protein</fullName>
    </recommendedName>
</protein>
<proteinExistence type="predicted"/>
<evidence type="ECO:0000256" key="1">
    <source>
        <dbReference type="SAM" id="MobiDB-lite"/>
    </source>
</evidence>
<evidence type="ECO:0000313" key="2">
    <source>
        <dbReference type="EMBL" id="KAK1414379.1"/>
    </source>
</evidence>
<dbReference type="Proteomes" id="UP001229421">
    <property type="component" value="Unassembled WGS sequence"/>
</dbReference>